<sequence length="258" mass="27706">MNDLQSLNSQAVTYQCPDNAFKDRIILVTGAGDGIGRAVSLGLARHGATVILLGRTQSKLEAVYDEIKAAGGPEPALAPVNMTVARPSDYLELASLFEKEFGRLDGVLHNASLLGDITPMDGYSADTWDSVMQVNVNAAFYLTQALLPLLRNSDDARILFTSSSVGRRGRAYWGAYSVSKAATENLAQVLAEELENTSKIRVNTVNPGATRTAMRANAYPGEDPMTLKTPEELLPVYLYLLGPDSSNVNGVSLDAQPK</sequence>
<keyword evidence="2" id="KW-0560">Oxidoreductase</keyword>
<keyword evidence="5" id="KW-1185">Reference proteome</keyword>
<dbReference type="PROSITE" id="PS00061">
    <property type="entry name" value="ADH_SHORT"/>
    <property type="match status" value="1"/>
</dbReference>
<proteinExistence type="inferred from homology"/>
<dbReference type="SUPFAM" id="SSF51735">
    <property type="entry name" value="NAD(P)-binding Rossmann-fold domains"/>
    <property type="match status" value="1"/>
</dbReference>
<dbReference type="PANTHER" id="PTHR42901:SF1">
    <property type="entry name" value="ALCOHOL DEHYDROGENASE"/>
    <property type="match status" value="1"/>
</dbReference>
<dbReference type="AlphaFoldDB" id="A0A9Q3ZBP6"/>
<evidence type="ECO:0000259" key="3">
    <source>
        <dbReference type="SMART" id="SM00822"/>
    </source>
</evidence>
<dbReference type="SMART" id="SM00822">
    <property type="entry name" value="PKS_KR"/>
    <property type="match status" value="1"/>
</dbReference>
<dbReference type="InterPro" id="IPR057326">
    <property type="entry name" value="KR_dom"/>
</dbReference>
<dbReference type="RefSeq" id="WP_022996432.1">
    <property type="nucleotide sequence ID" value="NZ_CBDDTQ010000005.1"/>
</dbReference>
<comment type="similarity">
    <text evidence="1">Belongs to the short-chain dehydrogenases/reductases (SDR) family.</text>
</comment>
<evidence type="ECO:0000313" key="4">
    <source>
        <dbReference type="EMBL" id="MCE7507838.1"/>
    </source>
</evidence>
<dbReference type="GO" id="GO:0016491">
    <property type="term" value="F:oxidoreductase activity"/>
    <property type="evidence" value="ECO:0007669"/>
    <property type="project" value="UniProtKB-KW"/>
</dbReference>
<dbReference type="InterPro" id="IPR002347">
    <property type="entry name" value="SDR_fam"/>
</dbReference>
<dbReference type="PANTHER" id="PTHR42901">
    <property type="entry name" value="ALCOHOL DEHYDROGENASE"/>
    <property type="match status" value="1"/>
</dbReference>
<dbReference type="PRINTS" id="PR00081">
    <property type="entry name" value="GDHRDH"/>
</dbReference>
<reference evidence="4" key="1">
    <citation type="submission" date="2022-01" db="EMBL/GenBank/DDBJ databases">
        <authorList>
            <person name="Karlyshev A.V."/>
            <person name="Jaspars M."/>
        </authorList>
    </citation>
    <scope>NUCLEOTIDE SEQUENCE</scope>
    <source>
        <strain evidence="4">AGSA3-2</strain>
    </source>
</reference>
<dbReference type="KEGG" id="axe:P40_13855"/>
<organism evidence="4 5">
    <name type="scientific">Alloalcanivorax xenomutans</name>
    <dbReference type="NCBI Taxonomy" id="1094342"/>
    <lineage>
        <taxon>Bacteria</taxon>
        <taxon>Pseudomonadati</taxon>
        <taxon>Pseudomonadota</taxon>
        <taxon>Gammaproteobacteria</taxon>
        <taxon>Oceanospirillales</taxon>
        <taxon>Alcanivoracaceae</taxon>
        <taxon>Alloalcanivorax</taxon>
    </lineage>
</organism>
<evidence type="ECO:0000313" key="5">
    <source>
        <dbReference type="Proteomes" id="UP001107961"/>
    </source>
</evidence>
<evidence type="ECO:0000256" key="1">
    <source>
        <dbReference type="ARBA" id="ARBA00006484"/>
    </source>
</evidence>
<gene>
    <name evidence="4" type="ORF">LZG35_04265</name>
</gene>
<dbReference type="NCBIfam" id="NF006509">
    <property type="entry name" value="PRK08945.1"/>
    <property type="match status" value="1"/>
</dbReference>
<name>A0A9Q3ZBP6_9GAMM</name>
<dbReference type="GeneID" id="94687391"/>
<protein>
    <submittedName>
        <fullName evidence="4">YciK family oxidoreductase</fullName>
    </submittedName>
</protein>
<dbReference type="Pfam" id="PF00106">
    <property type="entry name" value="adh_short"/>
    <property type="match status" value="1"/>
</dbReference>
<dbReference type="Gene3D" id="3.40.50.720">
    <property type="entry name" value="NAD(P)-binding Rossmann-like Domain"/>
    <property type="match status" value="1"/>
</dbReference>
<dbReference type="Proteomes" id="UP001107961">
    <property type="component" value="Unassembled WGS sequence"/>
</dbReference>
<dbReference type="InterPro" id="IPR020904">
    <property type="entry name" value="Sc_DH/Rdtase_CS"/>
</dbReference>
<comment type="caution">
    <text evidence="4">The sequence shown here is derived from an EMBL/GenBank/DDBJ whole genome shotgun (WGS) entry which is preliminary data.</text>
</comment>
<feature type="domain" description="Ketoreductase" evidence="3">
    <location>
        <begin position="24"/>
        <end position="223"/>
    </location>
</feature>
<accession>A0A9Q3ZBP6</accession>
<dbReference type="EMBL" id="JAJVKT010000004">
    <property type="protein sequence ID" value="MCE7507838.1"/>
    <property type="molecule type" value="Genomic_DNA"/>
</dbReference>
<evidence type="ECO:0000256" key="2">
    <source>
        <dbReference type="ARBA" id="ARBA00023002"/>
    </source>
</evidence>
<dbReference type="InterPro" id="IPR036291">
    <property type="entry name" value="NAD(P)-bd_dom_sf"/>
</dbReference>